<protein>
    <submittedName>
        <fullName evidence="1">Uncharacterized protein</fullName>
    </submittedName>
</protein>
<sequence length="302" mass="34696">MYAIEMRAIVEAEMDRPVPPEITALVDALCELYPRSATAILFYGSALRDKAVGDRMVDLYVLTQGYRQVHKNAIARFFNRLIPPNVYYIEASMADGAKVRAKYALVDQTQFRRLVSPRTSNPYFWARFCQPVAVPWTRDEQARRAVREALIAAPMTLATQIRPVIEGEPDSRTLWTEGFALTYATELRAERQSRALDVYLADQARYDEVAAIIAPCLPPAPGLDARDRALRLWARRRWLGKLWSVARLMKAAFTFDGGADYLAWKIERHSGERVNLRPWQRRHPILATPTILWRLWRKGAIH</sequence>
<keyword evidence="2" id="KW-1185">Reference proteome</keyword>
<name>A0A212QMT1_9PROT</name>
<gene>
    <name evidence="1" type="ORF">SAMN07250955_10216</name>
</gene>
<accession>A0A212QMT1</accession>
<dbReference type="OrthoDB" id="7340718at2"/>
<proteinExistence type="predicted"/>
<reference evidence="1 2" key="1">
    <citation type="submission" date="2017-06" db="EMBL/GenBank/DDBJ databases">
        <authorList>
            <person name="Kim H.J."/>
            <person name="Triplett B.A."/>
        </authorList>
    </citation>
    <scope>NUCLEOTIDE SEQUENCE [LARGE SCALE GENOMIC DNA]</scope>
    <source>
        <strain evidence="1 2">B29T1</strain>
    </source>
</reference>
<evidence type="ECO:0000313" key="2">
    <source>
        <dbReference type="Proteomes" id="UP000197065"/>
    </source>
</evidence>
<dbReference type="RefSeq" id="WP_088559910.1">
    <property type="nucleotide sequence ID" value="NZ_FYEH01000002.1"/>
</dbReference>
<dbReference type="AlphaFoldDB" id="A0A212QMT1"/>
<organism evidence="1 2">
    <name type="scientific">Arboricoccus pini</name>
    <dbReference type="NCBI Taxonomy" id="1963835"/>
    <lineage>
        <taxon>Bacteria</taxon>
        <taxon>Pseudomonadati</taxon>
        <taxon>Pseudomonadota</taxon>
        <taxon>Alphaproteobacteria</taxon>
        <taxon>Geminicoccales</taxon>
        <taxon>Geminicoccaceae</taxon>
        <taxon>Arboricoccus</taxon>
    </lineage>
</organism>
<dbReference type="Proteomes" id="UP000197065">
    <property type="component" value="Unassembled WGS sequence"/>
</dbReference>
<evidence type="ECO:0000313" key="1">
    <source>
        <dbReference type="EMBL" id="SNB60664.1"/>
    </source>
</evidence>
<dbReference type="EMBL" id="FYEH01000002">
    <property type="protein sequence ID" value="SNB60664.1"/>
    <property type="molecule type" value="Genomic_DNA"/>
</dbReference>